<evidence type="ECO:0000313" key="2">
    <source>
        <dbReference type="EMBL" id="GFO63455.1"/>
    </source>
</evidence>
<gene>
    <name evidence="2" type="ORF">GMPD_13740</name>
</gene>
<evidence type="ECO:0000313" key="3">
    <source>
        <dbReference type="Proteomes" id="UP000568888"/>
    </source>
</evidence>
<dbReference type="AlphaFoldDB" id="A0A6V8MTG9"/>
<sequence length="78" mass="8905">MAEGRVREVPRSEDRAAADALTPALSQGEREELEHLTSPSPHLFRGEREDVDLDVVSRIFYMQKKSGLCNNENRCARY</sequence>
<comment type="caution">
    <text evidence="2">The sequence shown here is derived from an EMBL/GenBank/DDBJ whole genome shotgun (WGS) entry which is preliminary data.</text>
</comment>
<protein>
    <submittedName>
        <fullName evidence="2">Uncharacterized protein</fullName>
    </submittedName>
</protein>
<proteinExistence type="predicted"/>
<organism evidence="2 3">
    <name type="scientific">Geomonas paludis</name>
    <dbReference type="NCBI Taxonomy" id="2740185"/>
    <lineage>
        <taxon>Bacteria</taxon>
        <taxon>Pseudomonadati</taxon>
        <taxon>Thermodesulfobacteriota</taxon>
        <taxon>Desulfuromonadia</taxon>
        <taxon>Geobacterales</taxon>
        <taxon>Geobacteraceae</taxon>
        <taxon>Geomonas</taxon>
    </lineage>
</organism>
<name>A0A6V8MTG9_9BACT</name>
<accession>A0A6V8MTG9</accession>
<dbReference type="Proteomes" id="UP000568888">
    <property type="component" value="Unassembled WGS sequence"/>
</dbReference>
<feature type="region of interest" description="Disordered" evidence="1">
    <location>
        <begin position="1"/>
        <end position="44"/>
    </location>
</feature>
<dbReference type="EMBL" id="BLXY01000002">
    <property type="protein sequence ID" value="GFO63455.1"/>
    <property type="molecule type" value="Genomic_DNA"/>
</dbReference>
<feature type="compositionally biased region" description="Basic and acidic residues" evidence="1">
    <location>
        <begin position="1"/>
        <end position="17"/>
    </location>
</feature>
<reference evidence="3" key="1">
    <citation type="submission" date="2020-06" db="EMBL/GenBank/DDBJ databases">
        <title>Draft genomic sequecing of Geomonas sp. Red736.</title>
        <authorList>
            <person name="Itoh H."/>
            <person name="Xu Z.X."/>
            <person name="Ushijima N."/>
            <person name="Masuda Y."/>
            <person name="Shiratori Y."/>
            <person name="Senoo K."/>
        </authorList>
    </citation>
    <scope>NUCLEOTIDE SEQUENCE [LARGE SCALE GENOMIC DNA]</scope>
    <source>
        <strain evidence="3">Red736</strain>
    </source>
</reference>
<evidence type="ECO:0000256" key="1">
    <source>
        <dbReference type="SAM" id="MobiDB-lite"/>
    </source>
</evidence>